<keyword evidence="1" id="KW-0732">Signal</keyword>
<dbReference type="RefSeq" id="WP_092837642.1">
    <property type="nucleotide sequence ID" value="NZ_FOVP01000009.1"/>
</dbReference>
<protein>
    <recommendedName>
        <fullName evidence="4">Inhibitor of vertebrate lysozyme (Ivy)</fullName>
    </recommendedName>
</protein>
<dbReference type="Proteomes" id="UP000198599">
    <property type="component" value="Unassembled WGS sequence"/>
</dbReference>
<keyword evidence="3" id="KW-1185">Reference proteome</keyword>
<reference evidence="3" key="1">
    <citation type="submission" date="2016-10" db="EMBL/GenBank/DDBJ databases">
        <authorList>
            <person name="Varghese N."/>
            <person name="Submissions S."/>
        </authorList>
    </citation>
    <scope>NUCLEOTIDE SEQUENCE [LARGE SCALE GENOMIC DNA]</scope>
    <source>
        <strain evidence="3">DSM 28463</strain>
    </source>
</reference>
<feature type="chain" id="PRO_5011601474" description="Inhibitor of vertebrate lysozyme (Ivy)" evidence="1">
    <location>
        <begin position="20"/>
        <end position="159"/>
    </location>
</feature>
<evidence type="ECO:0000313" key="3">
    <source>
        <dbReference type="Proteomes" id="UP000198599"/>
    </source>
</evidence>
<sequence>MIRAALACALCLAAGPGLALSCMAPDVARTYARAANAEARYVVVRGRLDFDAAQLPETDWQNQQATPPHTAIKARITGWALSKSGFDRRFERKIMLDLQCFGPWCASAVPGTDYLGFLEQRPDGYVLALDPCGGMGFATPTQEMLDRVKTCFQTGVCAQ</sequence>
<dbReference type="PROSITE" id="PS51257">
    <property type="entry name" value="PROKAR_LIPOPROTEIN"/>
    <property type="match status" value="1"/>
</dbReference>
<dbReference type="EMBL" id="FOVP01000009">
    <property type="protein sequence ID" value="SFN81532.1"/>
    <property type="molecule type" value="Genomic_DNA"/>
</dbReference>
<name>A0A1I5C403_9RHOB</name>
<evidence type="ECO:0000256" key="1">
    <source>
        <dbReference type="SAM" id="SignalP"/>
    </source>
</evidence>
<dbReference type="AlphaFoldDB" id="A0A1I5C403"/>
<gene>
    <name evidence="2" type="ORF">SAMN04487859_109102</name>
</gene>
<accession>A0A1I5C403</accession>
<evidence type="ECO:0000313" key="2">
    <source>
        <dbReference type="EMBL" id="SFN81532.1"/>
    </source>
</evidence>
<dbReference type="STRING" id="1005928.SAMN04487859_109102"/>
<dbReference type="OrthoDB" id="8451541at2"/>
<organism evidence="2 3">
    <name type="scientific">Roseovarius lutimaris</name>
    <dbReference type="NCBI Taxonomy" id="1005928"/>
    <lineage>
        <taxon>Bacteria</taxon>
        <taxon>Pseudomonadati</taxon>
        <taxon>Pseudomonadota</taxon>
        <taxon>Alphaproteobacteria</taxon>
        <taxon>Rhodobacterales</taxon>
        <taxon>Roseobacteraceae</taxon>
        <taxon>Roseovarius</taxon>
    </lineage>
</organism>
<proteinExistence type="predicted"/>
<feature type="signal peptide" evidence="1">
    <location>
        <begin position="1"/>
        <end position="19"/>
    </location>
</feature>
<evidence type="ECO:0008006" key="4">
    <source>
        <dbReference type="Google" id="ProtNLM"/>
    </source>
</evidence>